<sequence>MIGIDQIFTEVNHVLFASASVAQVQATTTHDGESCC</sequence>
<reference evidence="2" key="3">
    <citation type="submission" date="2018-08" db="UniProtKB">
        <authorList>
            <consortium name="EnsemblPlants"/>
        </authorList>
    </citation>
    <scope>IDENTIFICATION</scope>
    <source>
        <strain evidence="2">cv. Bd21</strain>
    </source>
</reference>
<evidence type="ECO:0000313" key="2">
    <source>
        <dbReference type="EnsemblPlants" id="KQK19968"/>
    </source>
</evidence>
<gene>
    <name evidence="1" type="ORF">BRADI_1g51586v3</name>
</gene>
<evidence type="ECO:0000313" key="1">
    <source>
        <dbReference type="EMBL" id="KQK19968.1"/>
    </source>
</evidence>
<dbReference type="EnsemblPlants" id="KQK19968">
    <property type="protein sequence ID" value="KQK19968"/>
    <property type="gene ID" value="BRADI_1g51586v3"/>
</dbReference>
<protein>
    <submittedName>
        <fullName evidence="1 2">Uncharacterized protein</fullName>
    </submittedName>
</protein>
<dbReference type="InParanoid" id="A0A0Q3HAL5"/>
<accession>A0A0Q3HAL5</accession>
<name>A0A0Q3HAL5_BRADI</name>
<proteinExistence type="predicted"/>
<reference evidence="1" key="2">
    <citation type="submission" date="2017-06" db="EMBL/GenBank/DDBJ databases">
        <title>WGS assembly of Brachypodium distachyon.</title>
        <authorList>
            <consortium name="The International Brachypodium Initiative"/>
            <person name="Lucas S."/>
            <person name="Harmon-Smith M."/>
            <person name="Lail K."/>
            <person name="Tice H."/>
            <person name="Grimwood J."/>
            <person name="Bruce D."/>
            <person name="Barry K."/>
            <person name="Shu S."/>
            <person name="Lindquist E."/>
            <person name="Wang M."/>
            <person name="Pitluck S."/>
            <person name="Vogel J.P."/>
            <person name="Garvin D.F."/>
            <person name="Mockler T.C."/>
            <person name="Schmutz J."/>
            <person name="Rokhsar D."/>
            <person name="Bevan M.W."/>
        </authorList>
    </citation>
    <scope>NUCLEOTIDE SEQUENCE</scope>
    <source>
        <strain evidence="1">Bd21</strain>
    </source>
</reference>
<dbReference type="AlphaFoldDB" id="A0A0Q3HAL5"/>
<dbReference type="Gramene" id="KQK19968">
    <property type="protein sequence ID" value="KQK19968"/>
    <property type="gene ID" value="BRADI_1g51586v3"/>
</dbReference>
<evidence type="ECO:0000313" key="3">
    <source>
        <dbReference type="Proteomes" id="UP000008810"/>
    </source>
</evidence>
<dbReference type="Proteomes" id="UP000008810">
    <property type="component" value="Chromosome 1"/>
</dbReference>
<dbReference type="EMBL" id="CM000880">
    <property type="protein sequence ID" value="KQK19968.1"/>
    <property type="molecule type" value="Genomic_DNA"/>
</dbReference>
<organism evidence="1">
    <name type="scientific">Brachypodium distachyon</name>
    <name type="common">Purple false brome</name>
    <name type="synonym">Trachynia distachya</name>
    <dbReference type="NCBI Taxonomy" id="15368"/>
    <lineage>
        <taxon>Eukaryota</taxon>
        <taxon>Viridiplantae</taxon>
        <taxon>Streptophyta</taxon>
        <taxon>Embryophyta</taxon>
        <taxon>Tracheophyta</taxon>
        <taxon>Spermatophyta</taxon>
        <taxon>Magnoliopsida</taxon>
        <taxon>Liliopsida</taxon>
        <taxon>Poales</taxon>
        <taxon>Poaceae</taxon>
        <taxon>BOP clade</taxon>
        <taxon>Pooideae</taxon>
        <taxon>Stipodae</taxon>
        <taxon>Brachypodieae</taxon>
        <taxon>Brachypodium</taxon>
    </lineage>
</organism>
<keyword evidence="3" id="KW-1185">Reference proteome</keyword>
<reference evidence="1 2" key="1">
    <citation type="journal article" date="2010" name="Nature">
        <title>Genome sequencing and analysis of the model grass Brachypodium distachyon.</title>
        <authorList>
            <consortium name="International Brachypodium Initiative"/>
        </authorList>
    </citation>
    <scope>NUCLEOTIDE SEQUENCE [LARGE SCALE GENOMIC DNA]</scope>
    <source>
        <strain evidence="1 2">Bd21</strain>
    </source>
</reference>